<proteinExistence type="predicted"/>
<dbReference type="FunFam" id="3.40.50.300:FF:000309">
    <property type="entry name" value="ABC transporter ATP-binding protein"/>
    <property type="match status" value="1"/>
</dbReference>
<dbReference type="AlphaFoldDB" id="A0A956SDV3"/>
<dbReference type="GO" id="GO:0003677">
    <property type="term" value="F:DNA binding"/>
    <property type="evidence" value="ECO:0007669"/>
    <property type="project" value="InterPro"/>
</dbReference>
<dbReference type="PANTHER" id="PTHR42855:SF2">
    <property type="entry name" value="DRUG RESISTANCE ABC TRANSPORTER,ATP-BINDING PROTEIN"/>
    <property type="match status" value="1"/>
</dbReference>
<comment type="caution">
    <text evidence="6">The sequence shown here is derived from an EMBL/GenBank/DDBJ whole genome shotgun (WGS) entry which is preliminary data.</text>
</comment>
<dbReference type="GO" id="GO:0016887">
    <property type="term" value="F:ATP hydrolysis activity"/>
    <property type="evidence" value="ECO:0007669"/>
    <property type="project" value="InterPro"/>
</dbReference>
<dbReference type="InterPro" id="IPR032781">
    <property type="entry name" value="ABC_tran_Xtn"/>
</dbReference>
<feature type="compositionally biased region" description="Gly residues" evidence="4">
    <location>
        <begin position="546"/>
        <end position="563"/>
    </location>
</feature>
<feature type="region of interest" description="Disordered" evidence="4">
    <location>
        <begin position="539"/>
        <end position="589"/>
    </location>
</feature>
<keyword evidence="3 6" id="KW-0067">ATP-binding</keyword>
<dbReference type="InterPro" id="IPR032524">
    <property type="entry name" value="ABC_tran_C"/>
</dbReference>
<name>A0A956SDV3_UNCEI</name>
<dbReference type="Gene3D" id="3.40.50.300">
    <property type="entry name" value="P-loop containing nucleotide triphosphate hydrolases"/>
    <property type="match status" value="2"/>
</dbReference>
<accession>A0A956SDV3</accession>
<feature type="domain" description="ABC transporter" evidence="5">
    <location>
        <begin position="2"/>
        <end position="256"/>
    </location>
</feature>
<reference evidence="6" key="2">
    <citation type="journal article" date="2021" name="Microbiome">
        <title>Successional dynamics and alternative stable states in a saline activated sludge microbial community over 9 years.</title>
        <authorList>
            <person name="Wang Y."/>
            <person name="Ye J."/>
            <person name="Ju F."/>
            <person name="Liu L."/>
            <person name="Boyd J.A."/>
            <person name="Deng Y."/>
            <person name="Parks D.H."/>
            <person name="Jiang X."/>
            <person name="Yin X."/>
            <person name="Woodcroft B.J."/>
            <person name="Tyson G.W."/>
            <person name="Hugenholtz P."/>
            <person name="Polz M.F."/>
            <person name="Zhang T."/>
        </authorList>
    </citation>
    <scope>NUCLEOTIDE SEQUENCE</scope>
    <source>
        <strain evidence="6">HKST-UBA02</strain>
    </source>
</reference>
<dbReference type="InterPro" id="IPR003593">
    <property type="entry name" value="AAA+_ATPase"/>
</dbReference>
<sequence length="650" mass="72382">MLKAMGIHRGFATQSIFEGVDWFVGDRDRVGLVGPNGSGKSTWLKMLAGEESPNEGRFETPKGYRIGYLPQFSFRLGTGTVRQEARAAFEPLLALRREQESLEREMEANPAEAESLLGRVGHLEEQFKDRGGYDIDRKVDRVLRGLGFSLADFERLVGELSGGWQMRVALARLLLEQPDLLLLDEPTNHLDIEARDWLEGFLAGYPGSFVVVSHDRFFLDRTVNRVSDIMQRKLVDYSGNYSKFLTERERRYDAAMKAWERQQEEIKRIERFIERFKAKNTKATQAQSRVKMLEKIERLEKPVLPPKTIHFKFPSPDRSERIVFRLEDVAKSYGSLQVFEKVDLLIERGQKVALVGPNGAGKSTLMRILADQEPIDRGERVTGKSVKMEFFAQDAADRLPKDLTVLRAAEDQAPTSFIPQVRGLLGAFLFSGQAVDKPIPVLSGGERNRLALALMLMTPSNLFLMDEPTNHLDMDSKDVLLHALKTFEGTVVFVSHDRFFLSNLADRVIEVGGGTIYDYPGDYESFLVHKAEREAAQLAAEERAAGRGGGANASRSGVGGAGVSGADSSAGGVGESNGDGGGKRKASAHQLKKLEDEIAELEEKKAKLGELLSRGEIYADPAKSAFYTKEYQEIVEKLDSALESWAELAE</sequence>
<dbReference type="Pfam" id="PF16326">
    <property type="entry name" value="ABC_tran_CTD"/>
    <property type="match status" value="1"/>
</dbReference>
<dbReference type="Proteomes" id="UP000739538">
    <property type="component" value="Unassembled WGS sequence"/>
</dbReference>
<dbReference type="InterPro" id="IPR003439">
    <property type="entry name" value="ABC_transporter-like_ATP-bd"/>
</dbReference>
<dbReference type="CDD" id="cd03221">
    <property type="entry name" value="ABCF_EF-3"/>
    <property type="match status" value="2"/>
</dbReference>
<evidence type="ECO:0000313" key="7">
    <source>
        <dbReference type="Proteomes" id="UP000739538"/>
    </source>
</evidence>
<dbReference type="InterPro" id="IPR027417">
    <property type="entry name" value="P-loop_NTPase"/>
</dbReference>
<protein>
    <submittedName>
        <fullName evidence="6">ABC-F family ATP-binding cassette domain-containing protein</fullName>
    </submittedName>
</protein>
<dbReference type="InterPro" id="IPR037118">
    <property type="entry name" value="Val-tRNA_synth_C_sf"/>
</dbReference>
<gene>
    <name evidence="6" type="ORF">KDA27_13810</name>
</gene>
<dbReference type="Pfam" id="PF12848">
    <property type="entry name" value="ABC_tran_Xtn"/>
    <property type="match status" value="1"/>
</dbReference>
<keyword evidence="2" id="KW-0547">Nucleotide-binding</keyword>
<dbReference type="InterPro" id="IPR051309">
    <property type="entry name" value="ABCF_ATPase"/>
</dbReference>
<feature type="domain" description="ABC transporter" evidence="5">
    <location>
        <begin position="324"/>
        <end position="538"/>
    </location>
</feature>
<dbReference type="EMBL" id="JAGQHS010000071">
    <property type="protein sequence ID" value="MCA9756875.1"/>
    <property type="molecule type" value="Genomic_DNA"/>
</dbReference>
<evidence type="ECO:0000256" key="4">
    <source>
        <dbReference type="SAM" id="MobiDB-lite"/>
    </source>
</evidence>
<dbReference type="Pfam" id="PF00005">
    <property type="entry name" value="ABC_tran"/>
    <property type="match status" value="2"/>
</dbReference>
<evidence type="ECO:0000256" key="2">
    <source>
        <dbReference type="ARBA" id="ARBA00022741"/>
    </source>
</evidence>
<dbReference type="PROSITE" id="PS50893">
    <property type="entry name" value="ABC_TRANSPORTER_2"/>
    <property type="match status" value="2"/>
</dbReference>
<dbReference type="GO" id="GO:0005524">
    <property type="term" value="F:ATP binding"/>
    <property type="evidence" value="ECO:0007669"/>
    <property type="project" value="UniProtKB-KW"/>
</dbReference>
<evidence type="ECO:0000259" key="5">
    <source>
        <dbReference type="PROSITE" id="PS50893"/>
    </source>
</evidence>
<dbReference type="PROSITE" id="PS00211">
    <property type="entry name" value="ABC_TRANSPORTER_1"/>
    <property type="match status" value="2"/>
</dbReference>
<evidence type="ECO:0000256" key="1">
    <source>
        <dbReference type="ARBA" id="ARBA00022737"/>
    </source>
</evidence>
<organism evidence="6 7">
    <name type="scientific">Eiseniibacteriota bacterium</name>
    <dbReference type="NCBI Taxonomy" id="2212470"/>
    <lineage>
        <taxon>Bacteria</taxon>
        <taxon>Candidatus Eiseniibacteriota</taxon>
    </lineage>
</organism>
<dbReference type="SUPFAM" id="SSF52540">
    <property type="entry name" value="P-loop containing nucleoside triphosphate hydrolases"/>
    <property type="match status" value="2"/>
</dbReference>
<reference evidence="6" key="1">
    <citation type="submission" date="2020-04" db="EMBL/GenBank/DDBJ databases">
        <authorList>
            <person name="Zhang T."/>
        </authorList>
    </citation>
    <scope>NUCLEOTIDE SEQUENCE</scope>
    <source>
        <strain evidence="6">HKST-UBA02</strain>
    </source>
</reference>
<keyword evidence="1" id="KW-0677">Repeat</keyword>
<dbReference type="Gene3D" id="1.10.287.380">
    <property type="entry name" value="Valyl-tRNA synthetase, C-terminal domain"/>
    <property type="match status" value="1"/>
</dbReference>
<dbReference type="InterPro" id="IPR017871">
    <property type="entry name" value="ABC_transporter-like_CS"/>
</dbReference>
<dbReference type="SMART" id="SM00382">
    <property type="entry name" value="AAA"/>
    <property type="match status" value="2"/>
</dbReference>
<feature type="compositionally biased region" description="Gly residues" evidence="4">
    <location>
        <begin position="571"/>
        <end position="580"/>
    </location>
</feature>
<evidence type="ECO:0000256" key="3">
    <source>
        <dbReference type="ARBA" id="ARBA00022840"/>
    </source>
</evidence>
<evidence type="ECO:0000313" key="6">
    <source>
        <dbReference type="EMBL" id="MCA9756875.1"/>
    </source>
</evidence>
<dbReference type="FunFam" id="3.40.50.300:FF:000011">
    <property type="entry name" value="Putative ABC transporter ATP-binding component"/>
    <property type="match status" value="1"/>
</dbReference>
<dbReference type="PANTHER" id="PTHR42855">
    <property type="entry name" value="ABC TRANSPORTER ATP-BINDING SUBUNIT"/>
    <property type="match status" value="1"/>
</dbReference>